<keyword evidence="1" id="KW-1003">Cell membrane</keyword>
<evidence type="ECO:0000256" key="6">
    <source>
        <dbReference type="ARBA" id="ARBA00023136"/>
    </source>
</evidence>
<keyword evidence="7" id="KW-0131">Cell cycle</keyword>
<evidence type="ECO:0000313" key="9">
    <source>
        <dbReference type="Proteomes" id="UP000294418"/>
    </source>
</evidence>
<dbReference type="AlphaFoldDB" id="A0A451DDN5"/>
<dbReference type="Pfam" id="PF04977">
    <property type="entry name" value="DivIC"/>
    <property type="match status" value="1"/>
</dbReference>
<evidence type="ECO:0000313" key="8">
    <source>
        <dbReference type="EMBL" id="VFP84537.1"/>
    </source>
</evidence>
<evidence type="ECO:0000256" key="2">
    <source>
        <dbReference type="ARBA" id="ARBA00022618"/>
    </source>
</evidence>
<organism evidence="8 9">
    <name type="scientific">Candidatus Erwinia haradaeae</name>
    <dbReference type="NCBI Taxonomy" id="1922217"/>
    <lineage>
        <taxon>Bacteria</taxon>
        <taxon>Pseudomonadati</taxon>
        <taxon>Pseudomonadota</taxon>
        <taxon>Gammaproteobacteria</taxon>
        <taxon>Enterobacterales</taxon>
        <taxon>Erwiniaceae</taxon>
        <taxon>Erwinia</taxon>
    </lineage>
</organism>
<dbReference type="GO" id="GO:0043093">
    <property type="term" value="P:FtsZ-dependent cytokinesis"/>
    <property type="evidence" value="ECO:0007669"/>
    <property type="project" value="TreeGrafter"/>
</dbReference>
<name>A0A451DDN5_9GAMM</name>
<evidence type="ECO:0000256" key="7">
    <source>
        <dbReference type="ARBA" id="ARBA00023306"/>
    </source>
</evidence>
<dbReference type="InterPro" id="IPR007060">
    <property type="entry name" value="FtsL/DivIC"/>
</dbReference>
<keyword evidence="6" id="KW-0472">Membrane</keyword>
<sequence>MKKLTVLLLVTLSWLQYSLWLGKNGLNDFIYIKKNLMCQQQRNAVLKIRNEQLCAKINNLYHSVKNPEERQLSPTEITPVQKTDNSITVKKSIDA</sequence>
<dbReference type="PANTHER" id="PTHR37485:SF1">
    <property type="entry name" value="CELL DIVISION PROTEIN FTSB"/>
    <property type="match status" value="1"/>
</dbReference>
<keyword evidence="5" id="KW-0175">Coiled coil</keyword>
<keyword evidence="4" id="KW-1133">Transmembrane helix</keyword>
<dbReference type="GO" id="GO:0030428">
    <property type="term" value="C:cell septum"/>
    <property type="evidence" value="ECO:0007669"/>
    <property type="project" value="TreeGrafter"/>
</dbReference>
<evidence type="ECO:0000256" key="5">
    <source>
        <dbReference type="ARBA" id="ARBA00023054"/>
    </source>
</evidence>
<reference evidence="8 9" key="1">
    <citation type="submission" date="2019-02" db="EMBL/GenBank/DDBJ databases">
        <authorList>
            <person name="Manzano-Marin A."/>
            <person name="Manzano-Marin A."/>
        </authorList>
    </citation>
    <scope>NUCLEOTIDE SEQUENCE [LARGE SCALE GENOMIC DNA]</scope>
    <source>
        <strain evidence="8 9">ErCilaricifoliae</strain>
    </source>
</reference>
<dbReference type="OrthoDB" id="7061211at2"/>
<evidence type="ECO:0000256" key="4">
    <source>
        <dbReference type="ARBA" id="ARBA00022989"/>
    </source>
</evidence>
<evidence type="ECO:0000256" key="3">
    <source>
        <dbReference type="ARBA" id="ARBA00022692"/>
    </source>
</evidence>
<dbReference type="Proteomes" id="UP000294418">
    <property type="component" value="Chromosome"/>
</dbReference>
<protein>
    <submittedName>
        <fullName evidence="8">Cell division protein FtsB, partial</fullName>
    </submittedName>
</protein>
<dbReference type="PANTHER" id="PTHR37485">
    <property type="entry name" value="CELL DIVISION PROTEIN FTSB"/>
    <property type="match status" value="1"/>
</dbReference>
<dbReference type="EMBL" id="LR217720">
    <property type="protein sequence ID" value="VFP84537.1"/>
    <property type="molecule type" value="Genomic_DNA"/>
</dbReference>
<keyword evidence="2 8" id="KW-0132">Cell division</keyword>
<dbReference type="InterPro" id="IPR023081">
    <property type="entry name" value="Cell_div_FtsB"/>
</dbReference>
<proteinExistence type="predicted"/>
<dbReference type="RefSeq" id="WP_157989982.1">
    <property type="nucleotide sequence ID" value="NZ_LR217720.1"/>
</dbReference>
<gene>
    <name evidence="8" type="primary">ftsB</name>
    <name evidence="8" type="ORF">ERCILAFE3058_623</name>
</gene>
<keyword evidence="3" id="KW-0812">Transmembrane</keyword>
<evidence type="ECO:0000256" key="1">
    <source>
        <dbReference type="ARBA" id="ARBA00022475"/>
    </source>
</evidence>
<accession>A0A451DDN5</accession>